<dbReference type="GO" id="GO:0005524">
    <property type="term" value="F:ATP binding"/>
    <property type="evidence" value="ECO:0007669"/>
    <property type="project" value="UniProtKB-KW"/>
</dbReference>
<dbReference type="GO" id="GO:0016787">
    <property type="term" value="F:hydrolase activity"/>
    <property type="evidence" value="ECO:0007669"/>
    <property type="project" value="UniProtKB-KW"/>
</dbReference>
<evidence type="ECO:0000313" key="8">
    <source>
        <dbReference type="EMBL" id="GAM12035.1"/>
    </source>
</evidence>
<dbReference type="PANTHER" id="PTHR43788">
    <property type="entry name" value="DNA2/NAM7 HELICASE FAMILY MEMBER"/>
    <property type="match status" value="1"/>
</dbReference>
<sequence length="1394" mass="160431">MYKKEETIELKQPFVFILTNNMKETAAELGLQWNTLAHEIAGLQNLLVRLNAAKRELRFITSKAIFVCAINTEYQFIIKTTVRKNARSQAEFVKDGVSIYSPMGFSIKEGNSVLSGPTVNVSSNSAYVESVLPEISAKMAYTVIENEEAEELSISEELESFLETAKAYNDIEDELERNRSLGSPRHPFTKLSSVTDQSRVKQLTYQFLCSEIEIDEYKPGTRLLLTLSDMEIPATLEEIQQGENEHLVKVLLNQEINHYELGDWGFFQLEYNSVQTKTRLKVVEQFEEMRTKATYLYKGIGHNEFSPIEEKGRTALEEELNKKKYPPNESQIEAISKGIHAEDPVLVLGPPGTGKTTVIVEWVKHFVKKENKRVLISSQNNKAVDNVLAKLADDEDMTVIRVGREEKVQENVKPFLYEMKEAEMKESISNSLAHYSPLVDRTLATVKDRINSYSAFIEKLSNYLEKKEYLDGYYRQWHETYLSRLRVGSRAVHALRETIAEGQERIDRKVSFLEDRKNKSLGIKMLTYPGVLFSKGTMFAAQRKIQAASEEMAMTLKELDGEWLRAKAYKNERIDPLKQDFAVIRELINSTREGLKTERIDGIWGEDIEAFHIDSYNRALLKEVERYIEKLEDFKVQLLKVQTVLNSWRDQMLDHSNSAISEVLLESVNVVGATCIGINSQSRFQHLEFDVTIIDESGQIQLHNAFVPMSRSPKLIMLGDHLQIPPIVDEDILKRAEEKGIRSDLLGKSLFEELYSQFPETNKVLLDTQYRMPHVISDILSEEFYEGKYHAHESKTGLNGIGAGFNSPFVLIDTGKDSNRLEKKHENGGYVNPLEIDIVVKLVRHLVEETGYSLNDMGIIAPYRAQIDALKDAISKAFPEYSERDLQDIVATLDSFQGQERPIIIYSGTRSNRKAEDQKRIGFLAETRRLNVALSRAEEQLFFIGDFPFLSSCDYEEVIESDDLYGEDIVHSERPFSRFIRRILSHVEMGNVQMLPVEKLMEGIDKNEKNTRFQPDLMIQSLFREFPSLIDEEVEALMPIELPIAELILELEERSTESFQIVEEAILDLIAAGLTDVDLISDLLGLTPRYVLRIIQTLESYGHIRQSELTEQGKQSLKERQSITTYAVIQKIQAELVFKQFLPYSMVQNDETLINRQSLVPHRDIVLLPNATLNDQFTANFLNNTSIYAKDQVLHTNVERIKDIKGQRIKFAPAYLIKFKNKIAFLPVLSVKHKGKRIWRPMVLPKNYTLALQEHKIPTIDNSHFRELQGFAMTVWEDKSDNFENKKKEHHAENVAKDFNLQSLELLDDGRLRLDPGDFKEYTIRKLDVLKHLFIPYAKRIMYNERICYFTIEDEELRSLGKKLCDLYLSNMSEYKKTLREMASGQPQKNALQF</sequence>
<proteinExistence type="inferred from homology"/>
<name>A0A0A8WWK7_MESS1</name>
<dbReference type="EMBL" id="BASE01000004">
    <property type="protein sequence ID" value="GAM12035.1"/>
    <property type="molecule type" value="Genomic_DNA"/>
</dbReference>
<accession>A0A0A8WWK7</accession>
<organism evidence="8 9">
    <name type="scientific">Mesobacillus selenatarsenatis (strain DSM 18680 / JCM 14380 / FERM P-15431 / SF-1)</name>
    <dbReference type="NCBI Taxonomy" id="1321606"/>
    <lineage>
        <taxon>Bacteria</taxon>
        <taxon>Bacillati</taxon>
        <taxon>Bacillota</taxon>
        <taxon>Bacilli</taxon>
        <taxon>Bacillales</taxon>
        <taxon>Bacillaceae</taxon>
        <taxon>Mesobacillus</taxon>
    </lineage>
</organism>
<dbReference type="Pfam" id="PF13086">
    <property type="entry name" value="AAA_11"/>
    <property type="match status" value="1"/>
</dbReference>
<dbReference type="InterPro" id="IPR047187">
    <property type="entry name" value="SF1_C_Upf1"/>
</dbReference>
<gene>
    <name evidence="8" type="ORF">SAMD00020551_0154</name>
</gene>
<dbReference type="InterPro" id="IPR050534">
    <property type="entry name" value="Coronavir_polyprotein_1ab"/>
</dbReference>
<evidence type="ECO:0000313" key="9">
    <source>
        <dbReference type="Proteomes" id="UP000031014"/>
    </source>
</evidence>
<evidence type="ECO:0000259" key="7">
    <source>
        <dbReference type="Pfam" id="PF13087"/>
    </source>
</evidence>
<dbReference type="Gene3D" id="3.40.50.300">
    <property type="entry name" value="P-loop containing nucleotide triphosphate hydrolases"/>
    <property type="match status" value="3"/>
</dbReference>
<evidence type="ECO:0000256" key="4">
    <source>
        <dbReference type="ARBA" id="ARBA00022806"/>
    </source>
</evidence>
<dbReference type="STRING" id="1321606.SAMD00020551_0154"/>
<comment type="similarity">
    <text evidence="1">Belongs to the DNA2/NAM7 helicase family.</text>
</comment>
<dbReference type="CDD" id="cd17934">
    <property type="entry name" value="DEXXQc_Upf1-like"/>
    <property type="match status" value="1"/>
</dbReference>
<keyword evidence="4" id="KW-0347">Helicase</keyword>
<dbReference type="SUPFAM" id="SSF52540">
    <property type="entry name" value="P-loop containing nucleoside triphosphate hydrolases"/>
    <property type="match status" value="1"/>
</dbReference>
<feature type="domain" description="DNA2/NAM7 helicase-like C-terminal" evidence="7">
    <location>
        <begin position="747"/>
        <end position="946"/>
    </location>
</feature>
<evidence type="ECO:0000256" key="2">
    <source>
        <dbReference type="ARBA" id="ARBA00022741"/>
    </source>
</evidence>
<dbReference type="CDD" id="cd18808">
    <property type="entry name" value="SF1_C_Upf1"/>
    <property type="match status" value="1"/>
</dbReference>
<evidence type="ECO:0000256" key="1">
    <source>
        <dbReference type="ARBA" id="ARBA00007913"/>
    </source>
</evidence>
<dbReference type="Pfam" id="PF13087">
    <property type="entry name" value="AAA_12"/>
    <property type="match status" value="1"/>
</dbReference>
<feature type="domain" description="DNA2/NAM7 helicase helicase" evidence="6">
    <location>
        <begin position="328"/>
        <end position="728"/>
    </location>
</feature>
<comment type="caution">
    <text evidence="8">The sequence shown here is derived from an EMBL/GenBank/DDBJ whole genome shotgun (WGS) entry which is preliminary data.</text>
</comment>
<evidence type="ECO:0000256" key="3">
    <source>
        <dbReference type="ARBA" id="ARBA00022801"/>
    </source>
</evidence>
<dbReference type="GO" id="GO:0043139">
    <property type="term" value="F:5'-3' DNA helicase activity"/>
    <property type="evidence" value="ECO:0007669"/>
    <property type="project" value="TreeGrafter"/>
</dbReference>
<keyword evidence="3" id="KW-0378">Hydrolase</keyword>
<dbReference type="PANTHER" id="PTHR43788:SF8">
    <property type="entry name" value="DNA-BINDING PROTEIN SMUBP-2"/>
    <property type="match status" value="1"/>
</dbReference>
<keyword evidence="2" id="KW-0547">Nucleotide-binding</keyword>
<evidence type="ECO:0008006" key="10">
    <source>
        <dbReference type="Google" id="ProtNLM"/>
    </source>
</evidence>
<dbReference type="InterPro" id="IPR041677">
    <property type="entry name" value="DNA2/NAM7_AAA_11"/>
</dbReference>
<evidence type="ECO:0000259" key="6">
    <source>
        <dbReference type="Pfam" id="PF13086"/>
    </source>
</evidence>
<evidence type="ECO:0000256" key="5">
    <source>
        <dbReference type="ARBA" id="ARBA00022840"/>
    </source>
</evidence>
<dbReference type="InterPro" id="IPR027417">
    <property type="entry name" value="P-loop_NTPase"/>
</dbReference>
<dbReference type="Proteomes" id="UP000031014">
    <property type="component" value="Unassembled WGS sequence"/>
</dbReference>
<keyword evidence="9" id="KW-1185">Reference proteome</keyword>
<protein>
    <recommendedName>
        <fullName evidence="10">DNA helicase</fullName>
    </recommendedName>
</protein>
<keyword evidence="5" id="KW-0067">ATP-binding</keyword>
<dbReference type="InterPro" id="IPR041679">
    <property type="entry name" value="DNA2/NAM7-like_C"/>
</dbReference>
<reference evidence="8 9" key="1">
    <citation type="submission" date="2013-06" db="EMBL/GenBank/DDBJ databases">
        <title>Whole genome shotgun sequence of Bacillus selenatarsenatis SF-1.</title>
        <authorList>
            <person name="Kuroda M."/>
            <person name="Sei K."/>
            <person name="Yamashita M."/>
            <person name="Ike M."/>
        </authorList>
    </citation>
    <scope>NUCLEOTIDE SEQUENCE [LARGE SCALE GENOMIC DNA]</scope>
    <source>
        <strain evidence="8 9">SF-1</strain>
    </source>
</reference>